<sequence length="67" mass="6987">MGARGDDFALVLPGDPVTVTARGRLAVSGTVDAVAPDGSVLWVIEDGGQGRHMVHRTDPATVVRHEP</sequence>
<organism evidence="1 2">
    <name type="scientific">Sinomonas flava</name>
    <dbReference type="NCBI Taxonomy" id="496857"/>
    <lineage>
        <taxon>Bacteria</taxon>
        <taxon>Bacillati</taxon>
        <taxon>Actinomycetota</taxon>
        <taxon>Actinomycetes</taxon>
        <taxon>Micrococcales</taxon>
        <taxon>Micrococcaceae</taxon>
        <taxon>Sinomonas</taxon>
    </lineage>
</organism>
<reference evidence="2" key="1">
    <citation type="journal article" date="2019" name="Int. J. Syst. Evol. Microbiol.">
        <title>The Global Catalogue of Microorganisms (GCM) 10K type strain sequencing project: providing services to taxonomists for standard genome sequencing and annotation.</title>
        <authorList>
            <consortium name="The Broad Institute Genomics Platform"/>
            <consortium name="The Broad Institute Genome Sequencing Center for Infectious Disease"/>
            <person name="Wu L."/>
            <person name="Ma J."/>
        </authorList>
    </citation>
    <scope>NUCLEOTIDE SEQUENCE [LARGE SCALE GENOMIC DNA]</scope>
    <source>
        <strain evidence="2">JCM 16034</strain>
    </source>
</reference>
<accession>A0ABP5NL76</accession>
<gene>
    <name evidence="1" type="ORF">GCM10009849_20520</name>
</gene>
<keyword evidence="2" id="KW-1185">Reference proteome</keyword>
<evidence type="ECO:0000313" key="2">
    <source>
        <dbReference type="Proteomes" id="UP001500432"/>
    </source>
</evidence>
<comment type="caution">
    <text evidence="1">The sequence shown here is derived from an EMBL/GenBank/DDBJ whole genome shotgun (WGS) entry which is preliminary data.</text>
</comment>
<name>A0ABP5NL76_9MICC</name>
<dbReference type="EMBL" id="BAAAQW010000005">
    <property type="protein sequence ID" value="GAA2200357.1"/>
    <property type="molecule type" value="Genomic_DNA"/>
</dbReference>
<dbReference type="Proteomes" id="UP001500432">
    <property type="component" value="Unassembled WGS sequence"/>
</dbReference>
<protein>
    <recommendedName>
        <fullName evidence="3">DUF1918 domain-containing protein</fullName>
    </recommendedName>
</protein>
<evidence type="ECO:0008006" key="3">
    <source>
        <dbReference type="Google" id="ProtNLM"/>
    </source>
</evidence>
<proteinExistence type="predicted"/>
<dbReference type="RefSeq" id="WP_344299607.1">
    <property type="nucleotide sequence ID" value="NZ_BAAAQW010000005.1"/>
</dbReference>
<evidence type="ECO:0000313" key="1">
    <source>
        <dbReference type="EMBL" id="GAA2200357.1"/>
    </source>
</evidence>